<dbReference type="Proteomes" id="UP000178526">
    <property type="component" value="Unassembled WGS sequence"/>
</dbReference>
<proteinExistence type="predicted"/>
<dbReference type="Pfam" id="PF00534">
    <property type="entry name" value="Glycos_transf_1"/>
    <property type="match status" value="1"/>
</dbReference>
<evidence type="ECO:0000313" key="3">
    <source>
        <dbReference type="Proteomes" id="UP000178526"/>
    </source>
</evidence>
<name>A0A1F7RH38_9BACT</name>
<evidence type="ECO:0000313" key="2">
    <source>
        <dbReference type="EMBL" id="OGL40274.1"/>
    </source>
</evidence>
<dbReference type="AlphaFoldDB" id="A0A1F7RH38"/>
<accession>A0A1F7RH38</accession>
<dbReference type="Gene3D" id="3.40.50.2000">
    <property type="entry name" value="Glycogen Phosphorylase B"/>
    <property type="match status" value="2"/>
</dbReference>
<dbReference type="PANTHER" id="PTHR45947">
    <property type="entry name" value="SULFOQUINOVOSYL TRANSFERASE SQD2"/>
    <property type="match status" value="1"/>
</dbReference>
<dbReference type="GO" id="GO:0016757">
    <property type="term" value="F:glycosyltransferase activity"/>
    <property type="evidence" value="ECO:0007669"/>
    <property type="project" value="InterPro"/>
</dbReference>
<comment type="caution">
    <text evidence="2">The sequence shown here is derived from an EMBL/GenBank/DDBJ whole genome shotgun (WGS) entry which is preliminary data.</text>
</comment>
<gene>
    <name evidence="2" type="ORF">A2042_02440</name>
</gene>
<protein>
    <recommendedName>
        <fullName evidence="1">Glycosyl transferase family 1 domain-containing protein</fullName>
    </recommendedName>
</protein>
<dbReference type="PANTHER" id="PTHR45947:SF3">
    <property type="entry name" value="SULFOQUINOVOSYL TRANSFERASE SQD2"/>
    <property type="match status" value="1"/>
</dbReference>
<sequence>MPKIAVVDFLFHWPPDGGSRVDLKEVFSRVAKFHDVKLFVPHFTRYYPRGEILEAIPIDIEQIPFNRFTYNLIQLPGRIKEAVDKFSPDYLFIADGELLKPYVVNALKKYKPILRFYTYDSFCIKDYGTFFSDGSICLTSFLDTPFHCIKCTAKWILKNKPRMARHTFMTSLAFLPGFSNIVKRSLKNASTIIVYNEFIKKIAEKYNPNCLIVPSGVDTGLFKPLNSKASNKVPVVLMTGRIGDPGKGFETLYRACKILYEKGKSFKLLVTSDKKFDEPFVESCGWHNPNDLPSLYNQADICIVPSIWQEPFGIVALEAMACGKPVIVSRVGGLMKTVEDGKSGFLFSAGDEEDLAFKIELLLENRTLRSKMGEAARERVEKEYNWDKIVEKYYLPLFK</sequence>
<feature type="domain" description="Glycosyl transferase family 1" evidence="1">
    <location>
        <begin position="230"/>
        <end position="379"/>
    </location>
</feature>
<reference evidence="2 3" key="1">
    <citation type="journal article" date="2016" name="Nat. Commun.">
        <title>Thousands of microbial genomes shed light on interconnected biogeochemical processes in an aquifer system.</title>
        <authorList>
            <person name="Anantharaman K."/>
            <person name="Brown C.T."/>
            <person name="Hug L.A."/>
            <person name="Sharon I."/>
            <person name="Castelle C.J."/>
            <person name="Probst A.J."/>
            <person name="Thomas B.C."/>
            <person name="Singh A."/>
            <person name="Wilkins M.J."/>
            <person name="Karaoz U."/>
            <person name="Brodie E.L."/>
            <person name="Williams K.H."/>
            <person name="Hubbard S.S."/>
            <person name="Banfield J.F."/>
        </authorList>
    </citation>
    <scope>NUCLEOTIDE SEQUENCE [LARGE SCALE GENOMIC DNA]</scope>
</reference>
<dbReference type="SUPFAM" id="SSF53756">
    <property type="entry name" value="UDP-Glycosyltransferase/glycogen phosphorylase"/>
    <property type="match status" value="1"/>
</dbReference>
<dbReference type="InterPro" id="IPR001296">
    <property type="entry name" value="Glyco_trans_1"/>
</dbReference>
<dbReference type="CDD" id="cd03801">
    <property type="entry name" value="GT4_PimA-like"/>
    <property type="match status" value="1"/>
</dbReference>
<evidence type="ECO:0000259" key="1">
    <source>
        <dbReference type="Pfam" id="PF00534"/>
    </source>
</evidence>
<organism evidence="2 3">
    <name type="scientific">Candidatus Schekmanbacteria bacterium GWA2_38_11</name>
    <dbReference type="NCBI Taxonomy" id="1817876"/>
    <lineage>
        <taxon>Bacteria</taxon>
        <taxon>Candidatus Schekmaniibacteriota</taxon>
    </lineage>
</organism>
<dbReference type="InterPro" id="IPR050194">
    <property type="entry name" value="Glycosyltransferase_grp1"/>
</dbReference>
<dbReference type="EMBL" id="MGDB01000103">
    <property type="protein sequence ID" value="OGL40274.1"/>
    <property type="molecule type" value="Genomic_DNA"/>
</dbReference>